<dbReference type="InterPro" id="IPR016032">
    <property type="entry name" value="Sig_transdc_resp-reg_C-effctor"/>
</dbReference>
<dbReference type="PANTHER" id="PTHR35807:SF2">
    <property type="entry name" value="TRANSCRIPTIONAL ACTIVATOR DOMAIN"/>
    <property type="match status" value="1"/>
</dbReference>
<dbReference type="SUPFAM" id="SSF46894">
    <property type="entry name" value="C-terminal effector domain of the bipartite response regulators"/>
    <property type="match status" value="1"/>
</dbReference>
<dbReference type="RefSeq" id="WP_119602160.1">
    <property type="nucleotide sequence ID" value="NZ_QXQA01000016.1"/>
</dbReference>
<dbReference type="InterPro" id="IPR001789">
    <property type="entry name" value="Sig_transdc_resp-reg_receiver"/>
</dbReference>
<evidence type="ECO:0000256" key="6">
    <source>
        <dbReference type="PROSITE-ProRule" id="PRU00169"/>
    </source>
</evidence>
<dbReference type="Pfam" id="PF00072">
    <property type="entry name" value="Response_reg"/>
    <property type="match status" value="1"/>
</dbReference>
<evidence type="ECO:0000256" key="2">
    <source>
        <dbReference type="ARBA" id="ARBA00023012"/>
    </source>
</evidence>
<keyword evidence="6" id="KW-0597">Phosphoprotein</keyword>
<dbReference type="PROSITE" id="PS51755">
    <property type="entry name" value="OMPR_PHOB"/>
    <property type="match status" value="1"/>
</dbReference>
<dbReference type="Proteomes" id="UP000266482">
    <property type="component" value="Unassembled WGS sequence"/>
</dbReference>
<dbReference type="SMART" id="SM00448">
    <property type="entry name" value="REC"/>
    <property type="match status" value="1"/>
</dbReference>
<dbReference type="InterPro" id="IPR011990">
    <property type="entry name" value="TPR-like_helical_dom_sf"/>
</dbReference>
<keyword evidence="11" id="KW-1185">Reference proteome</keyword>
<evidence type="ECO:0000259" key="9">
    <source>
        <dbReference type="PROSITE" id="PS51755"/>
    </source>
</evidence>
<feature type="domain" description="OmpR/PhoB-type" evidence="9">
    <location>
        <begin position="133"/>
        <end position="234"/>
    </location>
</feature>
<dbReference type="OrthoDB" id="3190595at2"/>
<sequence>MKIVLLDDEKLALNYLEHQLQKIANIEIVGKFIDPQAFIDFILEHEADVVFLDIHLPEINGIELAERILESKPKLNVVFCTAYDGYAIKAFELNALDYLMKPVGGERLAITMQRIQERLEAAAGLAVQTDPLPAKARTIQMKMFQQVMIESEPNHFTPLRWRTSKAQELFLYLLHNRGHLVRKSVLAELLWPEYDPNKAYSQLYTTIYHIRKTLEPFHDRFQLTNAADGYLLQLEHIQLDAEEWETLIQKQRPVSEDTIAEYERMMGLYIGDYLEEYEYLWAENERFRLRMLWIRTMFQMAEWYAAHDQQEKAVEKYQEVCNRHPQVEEAHYALMKAYAAMDSHLMVHRQYRMLTAILKEEMNVAPSPVISEWYQKWSQENKE</sequence>
<evidence type="ECO:0000256" key="1">
    <source>
        <dbReference type="ARBA" id="ARBA00005820"/>
    </source>
</evidence>
<gene>
    <name evidence="10" type="ORF">D3P08_21415</name>
</gene>
<comment type="caution">
    <text evidence="10">The sequence shown here is derived from an EMBL/GenBank/DDBJ whole genome shotgun (WGS) entry which is preliminary data.</text>
</comment>
<evidence type="ECO:0000313" key="11">
    <source>
        <dbReference type="Proteomes" id="UP000266482"/>
    </source>
</evidence>
<evidence type="ECO:0000256" key="5">
    <source>
        <dbReference type="ARBA" id="ARBA00023163"/>
    </source>
</evidence>
<dbReference type="InterPro" id="IPR005158">
    <property type="entry name" value="BTAD"/>
</dbReference>
<dbReference type="AlphaFoldDB" id="A0A3A1URQ0"/>
<accession>A0A3A1URQ0</accession>
<dbReference type="GO" id="GO:0003677">
    <property type="term" value="F:DNA binding"/>
    <property type="evidence" value="ECO:0007669"/>
    <property type="project" value="UniProtKB-UniRule"/>
</dbReference>
<feature type="domain" description="Response regulatory" evidence="8">
    <location>
        <begin position="2"/>
        <end position="116"/>
    </location>
</feature>
<dbReference type="SUPFAM" id="SSF52172">
    <property type="entry name" value="CheY-like"/>
    <property type="match status" value="1"/>
</dbReference>
<comment type="similarity">
    <text evidence="1">Belongs to the AfsR/DnrI/RedD regulatory family.</text>
</comment>
<evidence type="ECO:0000256" key="3">
    <source>
        <dbReference type="ARBA" id="ARBA00023015"/>
    </source>
</evidence>
<keyword evidence="3" id="KW-0805">Transcription regulation</keyword>
<evidence type="ECO:0000256" key="7">
    <source>
        <dbReference type="PROSITE-ProRule" id="PRU01091"/>
    </source>
</evidence>
<feature type="DNA-binding region" description="OmpR/PhoB-type" evidence="7">
    <location>
        <begin position="133"/>
        <end position="234"/>
    </location>
</feature>
<dbReference type="InterPro" id="IPR036388">
    <property type="entry name" value="WH-like_DNA-bd_sf"/>
</dbReference>
<name>A0A3A1URQ0_9BACL</name>
<dbReference type="Gene3D" id="3.40.50.2300">
    <property type="match status" value="1"/>
</dbReference>
<dbReference type="PROSITE" id="PS50110">
    <property type="entry name" value="RESPONSE_REGULATORY"/>
    <property type="match status" value="1"/>
</dbReference>
<reference evidence="10 11" key="1">
    <citation type="submission" date="2018-09" db="EMBL/GenBank/DDBJ databases">
        <title>Paenibacillus aracenensis nov. sp. isolated from a cave in southern Spain.</title>
        <authorList>
            <person name="Jurado V."/>
            <person name="Gutierrez-Patricio S."/>
            <person name="Gonzalez-Pimentel J.L."/>
            <person name="Miller A.Z."/>
            <person name="Laiz L."/>
            <person name="Saiz-Jimenez C."/>
        </authorList>
    </citation>
    <scope>NUCLEOTIDE SEQUENCE [LARGE SCALE GENOMIC DNA]</scope>
    <source>
        <strain evidence="10 11">DSM 22867</strain>
    </source>
</reference>
<protein>
    <submittedName>
        <fullName evidence="10">Response regulator</fullName>
    </submittedName>
</protein>
<dbReference type="Pfam" id="PF03704">
    <property type="entry name" value="BTAD"/>
    <property type="match status" value="1"/>
</dbReference>
<dbReference type="Gene3D" id="1.25.40.10">
    <property type="entry name" value="Tetratricopeptide repeat domain"/>
    <property type="match status" value="1"/>
</dbReference>
<feature type="modified residue" description="4-aspartylphosphate" evidence="6">
    <location>
        <position position="53"/>
    </location>
</feature>
<dbReference type="SMART" id="SM01043">
    <property type="entry name" value="BTAD"/>
    <property type="match status" value="1"/>
</dbReference>
<keyword evidence="5" id="KW-0804">Transcription</keyword>
<proteinExistence type="inferred from homology"/>
<dbReference type="InterPro" id="IPR001867">
    <property type="entry name" value="OmpR/PhoB-type_DNA-bd"/>
</dbReference>
<organism evidence="10 11">
    <name type="scientific">Paenibacillus nanensis</name>
    <dbReference type="NCBI Taxonomy" id="393251"/>
    <lineage>
        <taxon>Bacteria</taxon>
        <taxon>Bacillati</taxon>
        <taxon>Bacillota</taxon>
        <taxon>Bacilli</taxon>
        <taxon>Bacillales</taxon>
        <taxon>Paenibacillaceae</taxon>
        <taxon>Paenibacillus</taxon>
    </lineage>
</organism>
<keyword evidence="2" id="KW-0902">Two-component regulatory system</keyword>
<dbReference type="InterPro" id="IPR051677">
    <property type="entry name" value="AfsR-DnrI-RedD_regulator"/>
</dbReference>
<dbReference type="InterPro" id="IPR011006">
    <property type="entry name" value="CheY-like_superfamily"/>
</dbReference>
<dbReference type="SMART" id="SM00862">
    <property type="entry name" value="Trans_reg_C"/>
    <property type="match status" value="1"/>
</dbReference>
<evidence type="ECO:0000256" key="4">
    <source>
        <dbReference type="ARBA" id="ARBA00023125"/>
    </source>
</evidence>
<evidence type="ECO:0000259" key="8">
    <source>
        <dbReference type="PROSITE" id="PS50110"/>
    </source>
</evidence>
<dbReference type="GO" id="GO:0000160">
    <property type="term" value="P:phosphorelay signal transduction system"/>
    <property type="evidence" value="ECO:0007669"/>
    <property type="project" value="UniProtKB-KW"/>
</dbReference>
<keyword evidence="4 7" id="KW-0238">DNA-binding</keyword>
<dbReference type="PANTHER" id="PTHR35807">
    <property type="entry name" value="TRANSCRIPTIONAL REGULATOR REDD-RELATED"/>
    <property type="match status" value="1"/>
</dbReference>
<dbReference type="SUPFAM" id="SSF48452">
    <property type="entry name" value="TPR-like"/>
    <property type="match status" value="1"/>
</dbReference>
<dbReference type="Gene3D" id="1.10.10.10">
    <property type="entry name" value="Winged helix-like DNA-binding domain superfamily/Winged helix DNA-binding domain"/>
    <property type="match status" value="1"/>
</dbReference>
<dbReference type="GO" id="GO:0006355">
    <property type="term" value="P:regulation of DNA-templated transcription"/>
    <property type="evidence" value="ECO:0007669"/>
    <property type="project" value="InterPro"/>
</dbReference>
<dbReference type="EMBL" id="QXQA01000016">
    <property type="protein sequence ID" value="RIX50111.1"/>
    <property type="molecule type" value="Genomic_DNA"/>
</dbReference>
<evidence type="ECO:0000313" key="10">
    <source>
        <dbReference type="EMBL" id="RIX50111.1"/>
    </source>
</evidence>